<evidence type="ECO:0000313" key="2">
    <source>
        <dbReference type="Proteomes" id="UP000585474"/>
    </source>
</evidence>
<gene>
    <name evidence="1" type="ORF">Acr_00g0026180</name>
</gene>
<accession>A0A7J0DE33</accession>
<reference evidence="2" key="1">
    <citation type="submission" date="2019-07" db="EMBL/GenBank/DDBJ databases">
        <title>De Novo Assembly of kiwifruit Actinidia rufa.</title>
        <authorList>
            <person name="Sugita-Konishi S."/>
            <person name="Sato K."/>
            <person name="Mori E."/>
            <person name="Abe Y."/>
            <person name="Kisaki G."/>
            <person name="Hamano K."/>
            <person name="Suezawa K."/>
            <person name="Otani M."/>
            <person name="Fukuda T."/>
            <person name="Manabe T."/>
            <person name="Gomi K."/>
            <person name="Tabuchi M."/>
            <person name="Akimitsu K."/>
            <person name="Kataoka I."/>
        </authorList>
    </citation>
    <scope>NUCLEOTIDE SEQUENCE [LARGE SCALE GENOMIC DNA]</scope>
    <source>
        <strain evidence="2">cv. Fuchu</strain>
    </source>
</reference>
<dbReference type="EMBL" id="BJWL01000178">
    <property type="protein sequence ID" value="GFS33071.1"/>
    <property type="molecule type" value="Genomic_DNA"/>
</dbReference>
<evidence type="ECO:0000313" key="1">
    <source>
        <dbReference type="EMBL" id="GFS33071.1"/>
    </source>
</evidence>
<organism evidence="1 2">
    <name type="scientific">Actinidia rufa</name>
    <dbReference type="NCBI Taxonomy" id="165716"/>
    <lineage>
        <taxon>Eukaryota</taxon>
        <taxon>Viridiplantae</taxon>
        <taxon>Streptophyta</taxon>
        <taxon>Embryophyta</taxon>
        <taxon>Tracheophyta</taxon>
        <taxon>Spermatophyta</taxon>
        <taxon>Magnoliopsida</taxon>
        <taxon>eudicotyledons</taxon>
        <taxon>Gunneridae</taxon>
        <taxon>Pentapetalae</taxon>
        <taxon>asterids</taxon>
        <taxon>Ericales</taxon>
        <taxon>Actinidiaceae</taxon>
        <taxon>Actinidia</taxon>
    </lineage>
</organism>
<protein>
    <submittedName>
        <fullName evidence="1">Uncharacterized protein</fullName>
    </submittedName>
</protein>
<comment type="caution">
    <text evidence="1">The sequence shown here is derived from an EMBL/GenBank/DDBJ whole genome shotgun (WGS) entry which is preliminary data.</text>
</comment>
<dbReference type="AlphaFoldDB" id="A0A7J0DE33"/>
<dbReference type="Proteomes" id="UP000585474">
    <property type="component" value="Unassembled WGS sequence"/>
</dbReference>
<proteinExistence type="predicted"/>
<name>A0A7J0DE33_9ERIC</name>
<keyword evidence="2" id="KW-1185">Reference proteome</keyword>
<sequence>MELNRAQLLIYDKVAMNKFRSDHGIPNDVRIERLEPNKDANLVEGHEDCILVLIWLIYQKDLRFPISSMLKEVMVQCRLTFIVVRPRRDFGTNLYTGNHYLRLEKLNIPKQGWIKRQVLEESQFTATSSHTELINSGKLGFLLCTSENELRVINMSEEIKRVNVAIRQLREEEEGTSTGSICVSNSSSLLGLLSSEEEVKEGEEVNQAKS</sequence>